<name>A0A238VV38_9PSEU</name>
<feature type="domain" description="Cell wall-active antibiotics response LiaF-like C-terminal" evidence="3">
    <location>
        <begin position="146"/>
        <end position="200"/>
    </location>
</feature>
<sequence>MFVVPAHTGACVPLDSHIVDDQDGGADRGYLRASDADRERVVRHLQTAFSEGRLTMVEFETRVESAYAARTFADLEPLAVDLPGGRPGEAPGTDLATTPGKQASRTGGAPGDLIGGTPGSTTSIAVMTGTERKGRWVIPPQHTSCAFWGGVVIDLRQARFAERHTTITAVAIMAGIDIIVPDDIHVEVNGIGLMGAFESSGNEAEEPLADGPVLNVNGLAFWGGVEIKRRPRRKRGTLPPGEGD</sequence>
<dbReference type="Pfam" id="PF09922">
    <property type="entry name" value="LiaF-like_C"/>
    <property type="match status" value="1"/>
</dbReference>
<evidence type="ECO:0000259" key="3">
    <source>
        <dbReference type="Pfam" id="PF09922"/>
    </source>
</evidence>
<gene>
    <name evidence="4" type="ORF">SAMN06265360_104110</name>
</gene>
<protein>
    <submittedName>
        <fullName evidence="4">Cell wall-active antibiotics response 4TMS YvqF</fullName>
    </submittedName>
</protein>
<proteinExistence type="predicted"/>
<accession>A0A238VV38</accession>
<feature type="region of interest" description="Disordered" evidence="1">
    <location>
        <begin position="81"/>
        <end position="121"/>
    </location>
</feature>
<dbReference type="PANTHER" id="PTHR40763">
    <property type="entry name" value="MEMBRANE PROTEIN-RELATED"/>
    <property type="match status" value="1"/>
</dbReference>
<evidence type="ECO:0000259" key="2">
    <source>
        <dbReference type="Pfam" id="PF08044"/>
    </source>
</evidence>
<reference evidence="4 5" key="1">
    <citation type="submission" date="2017-06" db="EMBL/GenBank/DDBJ databases">
        <authorList>
            <person name="Kim H.J."/>
            <person name="Triplett B.A."/>
        </authorList>
    </citation>
    <scope>NUCLEOTIDE SEQUENCE [LARGE SCALE GENOMIC DNA]</scope>
    <source>
        <strain evidence="4 5">DSM 45207</strain>
    </source>
</reference>
<dbReference type="AlphaFoldDB" id="A0A238VV38"/>
<dbReference type="Proteomes" id="UP000198348">
    <property type="component" value="Unassembled WGS sequence"/>
</dbReference>
<dbReference type="InterPro" id="IPR024425">
    <property type="entry name" value="LiaF-like_C"/>
</dbReference>
<evidence type="ECO:0000313" key="5">
    <source>
        <dbReference type="Proteomes" id="UP000198348"/>
    </source>
</evidence>
<dbReference type="Pfam" id="PF08044">
    <property type="entry name" value="DUF1707"/>
    <property type="match status" value="1"/>
</dbReference>
<dbReference type="PANTHER" id="PTHR40763:SF4">
    <property type="entry name" value="DUF1707 DOMAIN-CONTAINING PROTEIN"/>
    <property type="match status" value="1"/>
</dbReference>
<evidence type="ECO:0000256" key="1">
    <source>
        <dbReference type="SAM" id="MobiDB-lite"/>
    </source>
</evidence>
<keyword evidence="5" id="KW-1185">Reference proteome</keyword>
<feature type="compositionally biased region" description="Polar residues" evidence="1">
    <location>
        <begin position="95"/>
        <end position="105"/>
    </location>
</feature>
<dbReference type="EMBL" id="FZNW01000004">
    <property type="protein sequence ID" value="SNR38202.1"/>
    <property type="molecule type" value="Genomic_DNA"/>
</dbReference>
<organism evidence="4 5">
    <name type="scientific">Haloechinothrix alba</name>
    <dbReference type="NCBI Taxonomy" id="664784"/>
    <lineage>
        <taxon>Bacteria</taxon>
        <taxon>Bacillati</taxon>
        <taxon>Actinomycetota</taxon>
        <taxon>Actinomycetes</taxon>
        <taxon>Pseudonocardiales</taxon>
        <taxon>Pseudonocardiaceae</taxon>
        <taxon>Haloechinothrix</taxon>
    </lineage>
</organism>
<dbReference type="InterPro" id="IPR012551">
    <property type="entry name" value="DUF1707_SHOCT-like"/>
</dbReference>
<feature type="domain" description="DUF1707" evidence="2">
    <location>
        <begin position="31"/>
        <end position="83"/>
    </location>
</feature>
<feature type="compositionally biased region" description="Gly residues" evidence="1">
    <location>
        <begin position="108"/>
        <end position="118"/>
    </location>
</feature>
<evidence type="ECO:0000313" key="4">
    <source>
        <dbReference type="EMBL" id="SNR38202.1"/>
    </source>
</evidence>